<dbReference type="WBParaSite" id="PDA_v2.g28746.t1">
    <property type="protein sequence ID" value="PDA_v2.g28746.t1"/>
    <property type="gene ID" value="PDA_v2.g28746"/>
</dbReference>
<dbReference type="Pfam" id="PF00059">
    <property type="entry name" value="Lectin_C"/>
    <property type="match status" value="2"/>
</dbReference>
<evidence type="ECO:0000259" key="1">
    <source>
        <dbReference type="PROSITE" id="PS50041"/>
    </source>
</evidence>
<sequence length="232" mass="25936">MFDNSFISEQGNEDFWIGANRLITPGIWGWIDGSPFTFMDWDKGQPNNVSGADCGSMTIPGGTWTANPCYSEKPFICSINVAPTPPQKKCPNNWSYFDKTGYCYFVGTNKTWGESEDYCLSQNSHLASIHSLDENSFVTNIIPFNPNNHACNVEQCAWIGLFTVTNKTDWRWIDGTPYNYSVWAPGRPTGEYIIAYCVVLWNGPSCSAPLETWADGNCGSVFGFYICKKLPS</sequence>
<evidence type="ECO:0000313" key="2">
    <source>
        <dbReference type="Proteomes" id="UP000887578"/>
    </source>
</evidence>
<dbReference type="SUPFAM" id="SSF56436">
    <property type="entry name" value="C-type lectin-like"/>
    <property type="match status" value="2"/>
</dbReference>
<dbReference type="CDD" id="cd00037">
    <property type="entry name" value="CLECT"/>
    <property type="match status" value="1"/>
</dbReference>
<dbReference type="AlphaFoldDB" id="A0A914QN14"/>
<dbReference type="InterPro" id="IPR016187">
    <property type="entry name" value="CTDL_fold"/>
</dbReference>
<name>A0A914QN14_9BILA</name>
<protein>
    <submittedName>
        <fullName evidence="3">C-type lectin domain-containing protein</fullName>
    </submittedName>
</protein>
<dbReference type="InterPro" id="IPR050111">
    <property type="entry name" value="C-type_lectin/snaclec_domain"/>
</dbReference>
<reference evidence="3" key="1">
    <citation type="submission" date="2022-11" db="UniProtKB">
        <authorList>
            <consortium name="WormBaseParasite"/>
        </authorList>
    </citation>
    <scope>IDENTIFICATION</scope>
</reference>
<feature type="domain" description="C-type lectin" evidence="1">
    <location>
        <begin position="99"/>
        <end position="218"/>
    </location>
</feature>
<dbReference type="PROSITE" id="PS50041">
    <property type="entry name" value="C_TYPE_LECTIN_2"/>
    <property type="match status" value="2"/>
</dbReference>
<dbReference type="InterPro" id="IPR001304">
    <property type="entry name" value="C-type_lectin-like"/>
</dbReference>
<dbReference type="InterPro" id="IPR016186">
    <property type="entry name" value="C-type_lectin-like/link_sf"/>
</dbReference>
<keyword evidence="2" id="KW-1185">Reference proteome</keyword>
<accession>A0A914QN14</accession>
<dbReference type="SMART" id="SM00034">
    <property type="entry name" value="CLECT"/>
    <property type="match status" value="2"/>
</dbReference>
<dbReference type="PANTHER" id="PTHR22803">
    <property type="entry name" value="MANNOSE, PHOSPHOLIPASE, LECTIN RECEPTOR RELATED"/>
    <property type="match status" value="1"/>
</dbReference>
<feature type="domain" description="C-type lectin" evidence="1">
    <location>
        <begin position="1"/>
        <end position="78"/>
    </location>
</feature>
<organism evidence="2 3">
    <name type="scientific">Panagrolaimus davidi</name>
    <dbReference type="NCBI Taxonomy" id="227884"/>
    <lineage>
        <taxon>Eukaryota</taxon>
        <taxon>Metazoa</taxon>
        <taxon>Ecdysozoa</taxon>
        <taxon>Nematoda</taxon>
        <taxon>Chromadorea</taxon>
        <taxon>Rhabditida</taxon>
        <taxon>Tylenchina</taxon>
        <taxon>Panagrolaimomorpha</taxon>
        <taxon>Panagrolaimoidea</taxon>
        <taxon>Panagrolaimidae</taxon>
        <taxon>Panagrolaimus</taxon>
    </lineage>
</organism>
<evidence type="ECO:0000313" key="3">
    <source>
        <dbReference type="WBParaSite" id="PDA_v2.g28746.t1"/>
    </source>
</evidence>
<proteinExistence type="predicted"/>
<dbReference type="Proteomes" id="UP000887578">
    <property type="component" value="Unplaced"/>
</dbReference>
<dbReference type="Gene3D" id="3.10.100.10">
    <property type="entry name" value="Mannose-Binding Protein A, subunit A"/>
    <property type="match status" value="2"/>
</dbReference>